<dbReference type="EMBL" id="BDIP01000978">
    <property type="protein sequence ID" value="GIQ83253.1"/>
    <property type="molecule type" value="Genomic_DNA"/>
</dbReference>
<keyword evidence="2" id="KW-1185">Reference proteome</keyword>
<comment type="caution">
    <text evidence="1">The sequence shown here is derived from an EMBL/GenBank/DDBJ whole genome shotgun (WGS) entry which is preliminary data.</text>
</comment>
<protein>
    <submittedName>
        <fullName evidence="1">Uncharacterized protein</fullName>
    </submittedName>
</protein>
<accession>A0A9K3CTX8</accession>
<gene>
    <name evidence="1" type="ORF">KIPB_004544</name>
</gene>
<proteinExistence type="predicted"/>
<reference evidence="1 2" key="1">
    <citation type="journal article" date="2018" name="PLoS ONE">
        <title>The draft genome of Kipferlia bialata reveals reductive genome evolution in fornicate parasites.</title>
        <authorList>
            <person name="Tanifuji G."/>
            <person name="Takabayashi S."/>
            <person name="Kume K."/>
            <person name="Takagi M."/>
            <person name="Nakayama T."/>
            <person name="Kamikawa R."/>
            <person name="Inagaki Y."/>
            <person name="Hashimoto T."/>
        </authorList>
    </citation>
    <scope>NUCLEOTIDE SEQUENCE [LARGE SCALE GENOMIC DNA]</scope>
    <source>
        <strain evidence="1">NY0173</strain>
    </source>
</reference>
<dbReference type="SUPFAM" id="SSF50965">
    <property type="entry name" value="Galactose oxidase, central domain"/>
    <property type="match status" value="1"/>
</dbReference>
<organism evidence="1 2">
    <name type="scientific">Kipferlia bialata</name>
    <dbReference type="NCBI Taxonomy" id="797122"/>
    <lineage>
        <taxon>Eukaryota</taxon>
        <taxon>Metamonada</taxon>
        <taxon>Carpediemonas-like organisms</taxon>
        <taxon>Kipferlia</taxon>
    </lineage>
</organism>
<dbReference type="InterPro" id="IPR011043">
    <property type="entry name" value="Gal_Oxase/kelch_b-propeller"/>
</dbReference>
<evidence type="ECO:0000313" key="1">
    <source>
        <dbReference type="EMBL" id="GIQ83253.1"/>
    </source>
</evidence>
<dbReference type="Proteomes" id="UP000265618">
    <property type="component" value="Unassembled WGS sequence"/>
</dbReference>
<evidence type="ECO:0000313" key="2">
    <source>
        <dbReference type="Proteomes" id="UP000265618"/>
    </source>
</evidence>
<sequence length="390" mass="43256">MDALMDVYDLPPSHRAPVDDLQCHRCRTLSVGDNEMVVVNTLESTMSLCSVLSTGEWETEALDVPDEIAEDLDSPSMCLYGGEVYLFGCYGGMVHVLSLDTHAWRSIKVLKWEGERRIKILAVLDAFVLDDTIFLIVEHSGRPATYALDPEALALPPSLSLSPEPVVADTSIVQRIRGVFRSLSLSKGVRQGTSVPRDASPCREEREREREYPAVRLDCITPCNKCIRSVVLGNRAYCLESPYALYTFGRHRGYGGERESDGERWCGYRWHSTEFLPCAFNSGINSGINSGVNESYVSRVKHINHQTSLVPVGRGIVVLPVVDRISKAVMAMVHNTVSGLNLALGVMPEGFPMQICDIDMQLQNRSGNLVGLSFDHSLLYPHPDLSWAIE</sequence>
<dbReference type="AlphaFoldDB" id="A0A9K3CTX8"/>
<name>A0A9K3CTX8_9EUKA</name>